<dbReference type="Pfam" id="PF11734">
    <property type="entry name" value="TilS_C"/>
    <property type="match status" value="1"/>
</dbReference>
<comment type="caution">
    <text evidence="10">The sequence shown here is derived from an EMBL/GenBank/DDBJ whole genome shotgun (WGS) entry which is preliminary data.</text>
</comment>
<dbReference type="GO" id="GO:0006400">
    <property type="term" value="P:tRNA modification"/>
    <property type="evidence" value="ECO:0007669"/>
    <property type="project" value="UniProtKB-UniRule"/>
</dbReference>
<dbReference type="SUPFAM" id="SSF56037">
    <property type="entry name" value="PheT/TilS domain"/>
    <property type="match status" value="1"/>
</dbReference>
<dbReference type="InterPro" id="IPR011063">
    <property type="entry name" value="TilS/TtcA_N"/>
</dbReference>
<dbReference type="Pfam" id="PF01171">
    <property type="entry name" value="ATP_bind_3"/>
    <property type="match status" value="1"/>
</dbReference>
<feature type="domain" description="Lysidine-tRNA(Ile) synthetase C-terminal" evidence="9">
    <location>
        <begin position="372"/>
        <end position="444"/>
    </location>
</feature>
<dbReference type="InterPro" id="IPR015262">
    <property type="entry name" value="tRNA_Ile_lys_synt_subst-bd"/>
</dbReference>
<dbReference type="NCBIfam" id="TIGR02433">
    <property type="entry name" value="lysidine_TilS_C"/>
    <property type="match status" value="1"/>
</dbReference>
<evidence type="ECO:0000256" key="5">
    <source>
        <dbReference type="ARBA" id="ARBA00022741"/>
    </source>
</evidence>
<proteinExistence type="inferred from homology"/>
<dbReference type="Gene3D" id="3.40.50.620">
    <property type="entry name" value="HUPs"/>
    <property type="match status" value="1"/>
</dbReference>
<keyword evidence="4 8" id="KW-0819">tRNA processing</keyword>
<keyword evidence="5 8" id="KW-0547">Nucleotide-binding</keyword>
<comment type="domain">
    <text evidence="8">The N-terminal region contains the highly conserved SGGXDS motif, predicted to be a P-loop motif involved in ATP binding.</text>
</comment>
<dbReference type="InterPro" id="IPR014729">
    <property type="entry name" value="Rossmann-like_a/b/a_fold"/>
</dbReference>
<keyword evidence="2 8" id="KW-0963">Cytoplasm</keyword>
<dbReference type="PANTHER" id="PTHR43033:SF1">
    <property type="entry name" value="TRNA(ILE)-LYSIDINE SYNTHASE-RELATED"/>
    <property type="match status" value="1"/>
</dbReference>
<evidence type="ECO:0000259" key="9">
    <source>
        <dbReference type="SMART" id="SM00977"/>
    </source>
</evidence>
<dbReference type="SMART" id="SM00977">
    <property type="entry name" value="TilS_C"/>
    <property type="match status" value="1"/>
</dbReference>
<dbReference type="EMBL" id="NVQR01000076">
    <property type="protein sequence ID" value="PCH60970.1"/>
    <property type="molecule type" value="Genomic_DNA"/>
</dbReference>
<dbReference type="EC" id="6.3.4.19" evidence="8"/>
<protein>
    <recommendedName>
        <fullName evidence="8">tRNA(Ile)-lysidine synthase</fullName>
        <ecNumber evidence="8">6.3.4.19</ecNumber>
    </recommendedName>
    <alternativeName>
        <fullName evidence="8">tRNA(Ile)-2-lysyl-cytidine synthase</fullName>
    </alternativeName>
    <alternativeName>
        <fullName evidence="8">tRNA(Ile)-lysidine synthetase</fullName>
    </alternativeName>
</protein>
<feature type="binding site" evidence="8">
    <location>
        <begin position="30"/>
        <end position="35"/>
    </location>
    <ligand>
        <name>ATP</name>
        <dbReference type="ChEBI" id="CHEBI:30616"/>
    </ligand>
</feature>
<dbReference type="HAMAP" id="MF_01161">
    <property type="entry name" value="tRNA_Ile_lys_synt"/>
    <property type="match status" value="1"/>
</dbReference>
<comment type="catalytic activity">
    <reaction evidence="7 8">
        <text>cytidine(34) in tRNA(Ile2) + L-lysine + ATP = lysidine(34) in tRNA(Ile2) + AMP + diphosphate + H(+)</text>
        <dbReference type="Rhea" id="RHEA:43744"/>
        <dbReference type="Rhea" id="RHEA-COMP:10625"/>
        <dbReference type="Rhea" id="RHEA-COMP:10670"/>
        <dbReference type="ChEBI" id="CHEBI:15378"/>
        <dbReference type="ChEBI" id="CHEBI:30616"/>
        <dbReference type="ChEBI" id="CHEBI:32551"/>
        <dbReference type="ChEBI" id="CHEBI:33019"/>
        <dbReference type="ChEBI" id="CHEBI:82748"/>
        <dbReference type="ChEBI" id="CHEBI:83665"/>
        <dbReference type="ChEBI" id="CHEBI:456215"/>
        <dbReference type="EC" id="6.3.4.19"/>
    </reaction>
</comment>
<evidence type="ECO:0000256" key="7">
    <source>
        <dbReference type="ARBA" id="ARBA00048539"/>
    </source>
</evidence>
<dbReference type="InterPro" id="IPR012796">
    <property type="entry name" value="Lysidine-tRNA-synth_C"/>
</dbReference>
<organism evidence="10 11">
    <name type="scientific">SAR86 cluster bacterium</name>
    <dbReference type="NCBI Taxonomy" id="2030880"/>
    <lineage>
        <taxon>Bacteria</taxon>
        <taxon>Pseudomonadati</taxon>
        <taxon>Pseudomonadota</taxon>
        <taxon>Gammaproteobacteria</taxon>
        <taxon>SAR86 cluster</taxon>
    </lineage>
</organism>
<dbReference type="AlphaFoldDB" id="A0A2A4MM93"/>
<dbReference type="NCBIfam" id="TIGR02432">
    <property type="entry name" value="lysidine_TilS_N"/>
    <property type="match status" value="1"/>
</dbReference>
<keyword evidence="3 8" id="KW-0436">Ligase</keyword>
<dbReference type="InterPro" id="IPR012795">
    <property type="entry name" value="tRNA_Ile_lys_synt_N"/>
</dbReference>
<evidence type="ECO:0000256" key="8">
    <source>
        <dbReference type="HAMAP-Rule" id="MF_01161"/>
    </source>
</evidence>
<dbReference type="Pfam" id="PF09179">
    <property type="entry name" value="TilS"/>
    <property type="match status" value="1"/>
</dbReference>
<comment type="subcellular location">
    <subcellularLocation>
        <location evidence="1 8">Cytoplasm</location>
    </subcellularLocation>
</comment>
<dbReference type="PANTHER" id="PTHR43033">
    <property type="entry name" value="TRNA(ILE)-LYSIDINE SYNTHASE-RELATED"/>
    <property type="match status" value="1"/>
</dbReference>
<evidence type="ECO:0000256" key="6">
    <source>
        <dbReference type="ARBA" id="ARBA00022840"/>
    </source>
</evidence>
<dbReference type="Proteomes" id="UP000218172">
    <property type="component" value="Unassembled WGS sequence"/>
</dbReference>
<dbReference type="Gene3D" id="1.20.59.20">
    <property type="match status" value="1"/>
</dbReference>
<evidence type="ECO:0000313" key="10">
    <source>
        <dbReference type="EMBL" id="PCH60970.1"/>
    </source>
</evidence>
<dbReference type="GO" id="GO:0005524">
    <property type="term" value="F:ATP binding"/>
    <property type="evidence" value="ECO:0007669"/>
    <property type="project" value="UniProtKB-UniRule"/>
</dbReference>
<dbReference type="InterPro" id="IPR012094">
    <property type="entry name" value="tRNA_Ile_lys_synt"/>
</dbReference>
<comment type="similarity">
    <text evidence="8">Belongs to the tRNA(Ile)-lysidine synthase family.</text>
</comment>
<dbReference type="GO" id="GO:0032267">
    <property type="term" value="F:tRNA(Ile)-lysidine synthase activity"/>
    <property type="evidence" value="ECO:0007669"/>
    <property type="project" value="UniProtKB-EC"/>
</dbReference>
<gene>
    <name evidence="8 10" type="primary">tilS</name>
    <name evidence="10" type="ORF">COC19_05200</name>
</gene>
<reference evidence="11" key="1">
    <citation type="submission" date="2017-08" db="EMBL/GenBank/DDBJ databases">
        <title>A dynamic microbial community with high functional redundancy inhabits the cold, oxic subseafloor aquifer.</title>
        <authorList>
            <person name="Tully B.J."/>
            <person name="Wheat C.G."/>
            <person name="Glazer B.T."/>
            <person name="Huber J.A."/>
        </authorList>
    </citation>
    <scope>NUCLEOTIDE SEQUENCE [LARGE SCALE GENOMIC DNA]</scope>
</reference>
<keyword evidence="6 8" id="KW-0067">ATP-binding</keyword>
<evidence type="ECO:0000256" key="1">
    <source>
        <dbReference type="ARBA" id="ARBA00004496"/>
    </source>
</evidence>
<dbReference type="SUPFAM" id="SSF82829">
    <property type="entry name" value="MesJ substrate recognition domain-like"/>
    <property type="match status" value="1"/>
</dbReference>
<name>A0A2A4MM93_9GAMM</name>
<sequence length="457" mass="51515">MTTSLANLEASLLTAFEPLGRFSKLAVALSGGMDSVVLLNAIHTLVPTLSQASPLKLRAIHINHGLQAEADEWQLFCERLCAEYGIDLQVERVILKRKPGESLEAIAREARYHCFEHSLDEDECLIMAHHQDDQMETLLLRFMRGASAQGLSGIPQQRRLGKGVLHRPLLHLRRDDLAAFAKLRQLTWVEDSPNQDSCFERNFCRHELLPLIESRWPGYRSSWTKTLSLSNEANLLLRQSAQTDLALIGCTASPLELEQLLIWDQARQRNVLKHWLTEITGQVPGWHLLHGLTEQLLPARADAKASLKTRHYELRRFKNRLYVLPKAQQFDANTCLNWDISHGAELALPNNGVLEAKAALGKGLIVPDGSTLSVRYRRGGECIKLAKRPTKPLKKFLQELSVEPWIRERLPIVYCGDDLVAIAGLAVAEKYRAAQHQHGYVFTWHQASLDLVSSIEG</sequence>
<dbReference type="CDD" id="cd01992">
    <property type="entry name" value="TilS_N"/>
    <property type="match status" value="1"/>
</dbReference>
<comment type="function">
    <text evidence="8">Ligates lysine onto the cytidine present at position 34 of the AUA codon-specific tRNA(Ile) that contains the anticodon CAU, in an ATP-dependent manner. Cytidine is converted to lysidine, thus changing the amino acid specificity of the tRNA from methionine to isoleucine.</text>
</comment>
<evidence type="ECO:0000256" key="2">
    <source>
        <dbReference type="ARBA" id="ARBA00022490"/>
    </source>
</evidence>
<evidence type="ECO:0000313" key="11">
    <source>
        <dbReference type="Proteomes" id="UP000218172"/>
    </source>
</evidence>
<dbReference type="GO" id="GO:0005737">
    <property type="term" value="C:cytoplasm"/>
    <property type="evidence" value="ECO:0007669"/>
    <property type="project" value="UniProtKB-SubCell"/>
</dbReference>
<accession>A0A2A4MM93</accession>
<evidence type="ECO:0000256" key="3">
    <source>
        <dbReference type="ARBA" id="ARBA00022598"/>
    </source>
</evidence>
<dbReference type="SUPFAM" id="SSF52402">
    <property type="entry name" value="Adenine nucleotide alpha hydrolases-like"/>
    <property type="match status" value="1"/>
</dbReference>
<evidence type="ECO:0000256" key="4">
    <source>
        <dbReference type="ARBA" id="ARBA00022694"/>
    </source>
</evidence>